<feature type="domain" description="Major facilitator superfamily (MFS) profile" evidence="9">
    <location>
        <begin position="17"/>
        <end position="458"/>
    </location>
</feature>
<proteinExistence type="inferred from homology"/>
<protein>
    <recommendedName>
        <fullName evidence="9">Major facilitator superfamily (MFS) profile domain-containing protein</fullName>
    </recommendedName>
</protein>
<feature type="transmembrane region" description="Helical" evidence="8">
    <location>
        <begin position="16"/>
        <end position="39"/>
    </location>
</feature>
<evidence type="ECO:0000256" key="3">
    <source>
        <dbReference type="ARBA" id="ARBA00022448"/>
    </source>
</evidence>
<evidence type="ECO:0000313" key="11">
    <source>
        <dbReference type="Proteomes" id="UP000799539"/>
    </source>
</evidence>
<evidence type="ECO:0000256" key="5">
    <source>
        <dbReference type="ARBA" id="ARBA00022989"/>
    </source>
</evidence>
<dbReference type="PROSITE" id="PS50850">
    <property type="entry name" value="MFS"/>
    <property type="match status" value="1"/>
</dbReference>
<keyword evidence="11" id="KW-1185">Reference proteome</keyword>
<feature type="transmembrane region" description="Helical" evidence="8">
    <location>
        <begin position="433"/>
        <end position="454"/>
    </location>
</feature>
<dbReference type="InterPro" id="IPR020846">
    <property type="entry name" value="MFS_dom"/>
</dbReference>
<evidence type="ECO:0000256" key="4">
    <source>
        <dbReference type="ARBA" id="ARBA00022692"/>
    </source>
</evidence>
<comment type="similarity">
    <text evidence="2">Belongs to the major facilitator superfamily. Vesicular transporter family.</text>
</comment>
<evidence type="ECO:0000256" key="7">
    <source>
        <dbReference type="SAM" id="MobiDB-lite"/>
    </source>
</evidence>
<dbReference type="InterPro" id="IPR036259">
    <property type="entry name" value="MFS_trans_sf"/>
</dbReference>
<name>A0A6A6F5C3_9PEZI</name>
<dbReference type="Gene3D" id="1.20.1250.20">
    <property type="entry name" value="MFS general substrate transporter like domains"/>
    <property type="match status" value="2"/>
</dbReference>
<sequence length="467" mass="49650">MSTPASHSSWRTSQTLLIFTSTLGLFTENFLYAFVVPILPYMIERRLRLDPAYTQRFTAELLVILGLISIPAAPIIGHFADKTTNRKGPLLLSLLGCTVGTLLVASTISIWLVYAGRILQGVAGTGAWIISFAMLAESAGTKHTGKILGLANSFVTGGIITGPAVSGVLLEWLGYWAAWSVPLGLLFIDLVARLAMVDVRPDQEAKLDVSGTATPTEEPAVGEGSPLLQPASPTNEEIVEKPARGFYSVILSYPGAWAAMANVVAFGVIMSAFDATLPLHLRDVFGWGPAPTGSLFLGLQIPAMLTAPLIGWLRDRIGLRWPTSIGWVITAPLLWFTGIPGKSNFLGVGDGVAGERAFVATIVGIGLTMSLMRGAGAFQLTSLLYELKAQDPNMFGPGGGSSRMFSLTEISFNVGLLVGPILCAAITDAVGYYYTACTLAIVSLLTGLMSFLFFSHRTAVRESVSES</sequence>
<feature type="transmembrane region" description="Helical" evidence="8">
    <location>
        <begin position="293"/>
        <end position="312"/>
    </location>
</feature>
<feature type="transmembrane region" description="Helical" evidence="8">
    <location>
        <begin position="91"/>
        <end position="112"/>
    </location>
</feature>
<dbReference type="EMBL" id="ML992689">
    <property type="protein sequence ID" value="KAF2209012.1"/>
    <property type="molecule type" value="Genomic_DNA"/>
</dbReference>
<evidence type="ECO:0000259" key="9">
    <source>
        <dbReference type="PROSITE" id="PS50850"/>
    </source>
</evidence>
<evidence type="ECO:0000313" key="10">
    <source>
        <dbReference type="EMBL" id="KAF2209012.1"/>
    </source>
</evidence>
<keyword evidence="6 8" id="KW-0472">Membrane</keyword>
<comment type="subcellular location">
    <subcellularLocation>
        <location evidence="1">Membrane</location>
        <topology evidence="1">Multi-pass membrane protein</topology>
    </subcellularLocation>
</comment>
<dbReference type="GO" id="GO:0016020">
    <property type="term" value="C:membrane"/>
    <property type="evidence" value="ECO:0007669"/>
    <property type="project" value="UniProtKB-SubCell"/>
</dbReference>
<dbReference type="InterPro" id="IPR001958">
    <property type="entry name" value="Tet-R_TetA/multi-R_MdtG-like"/>
</dbReference>
<dbReference type="OrthoDB" id="5086884at2759"/>
<evidence type="ECO:0000256" key="1">
    <source>
        <dbReference type="ARBA" id="ARBA00004141"/>
    </source>
</evidence>
<dbReference type="PANTHER" id="PTHR23506:SF35">
    <property type="entry name" value="MAJOR FACILITATOR SUPERFAMILY (MFS) PROFILE DOMAIN-CONTAINING PROTEIN-RELATED"/>
    <property type="match status" value="1"/>
</dbReference>
<feature type="transmembrane region" description="Helical" evidence="8">
    <location>
        <begin position="250"/>
        <end position="273"/>
    </location>
</feature>
<organism evidence="10 11">
    <name type="scientific">Cercospora zeae-maydis SCOH1-5</name>
    <dbReference type="NCBI Taxonomy" id="717836"/>
    <lineage>
        <taxon>Eukaryota</taxon>
        <taxon>Fungi</taxon>
        <taxon>Dikarya</taxon>
        <taxon>Ascomycota</taxon>
        <taxon>Pezizomycotina</taxon>
        <taxon>Dothideomycetes</taxon>
        <taxon>Dothideomycetidae</taxon>
        <taxon>Mycosphaerellales</taxon>
        <taxon>Mycosphaerellaceae</taxon>
        <taxon>Cercospora</taxon>
    </lineage>
</organism>
<feature type="transmembrane region" description="Helical" evidence="8">
    <location>
        <begin position="319"/>
        <end position="337"/>
    </location>
</feature>
<dbReference type="Proteomes" id="UP000799539">
    <property type="component" value="Unassembled WGS sequence"/>
</dbReference>
<evidence type="ECO:0000256" key="8">
    <source>
        <dbReference type="SAM" id="Phobius"/>
    </source>
</evidence>
<keyword evidence="3" id="KW-0813">Transport</keyword>
<dbReference type="Pfam" id="PF07690">
    <property type="entry name" value="MFS_1"/>
    <property type="match status" value="1"/>
</dbReference>
<accession>A0A6A6F5C3</accession>
<keyword evidence="5 8" id="KW-1133">Transmembrane helix</keyword>
<feature type="transmembrane region" description="Helical" evidence="8">
    <location>
        <begin position="148"/>
        <end position="170"/>
    </location>
</feature>
<feature type="transmembrane region" description="Helical" evidence="8">
    <location>
        <begin position="406"/>
        <end position="427"/>
    </location>
</feature>
<feature type="transmembrane region" description="Helical" evidence="8">
    <location>
        <begin position="176"/>
        <end position="196"/>
    </location>
</feature>
<dbReference type="InterPro" id="IPR050930">
    <property type="entry name" value="MFS_Vesicular_Transporter"/>
</dbReference>
<gene>
    <name evidence="10" type="ORF">CERZMDRAFT_107259</name>
</gene>
<dbReference type="InterPro" id="IPR011701">
    <property type="entry name" value="MFS"/>
</dbReference>
<reference evidence="10" key="1">
    <citation type="journal article" date="2020" name="Stud. Mycol.">
        <title>101 Dothideomycetes genomes: a test case for predicting lifestyles and emergence of pathogens.</title>
        <authorList>
            <person name="Haridas S."/>
            <person name="Albert R."/>
            <person name="Binder M."/>
            <person name="Bloem J."/>
            <person name="Labutti K."/>
            <person name="Salamov A."/>
            <person name="Andreopoulos B."/>
            <person name="Baker S."/>
            <person name="Barry K."/>
            <person name="Bills G."/>
            <person name="Bluhm B."/>
            <person name="Cannon C."/>
            <person name="Castanera R."/>
            <person name="Culley D."/>
            <person name="Daum C."/>
            <person name="Ezra D."/>
            <person name="Gonzalez J."/>
            <person name="Henrissat B."/>
            <person name="Kuo A."/>
            <person name="Liang C."/>
            <person name="Lipzen A."/>
            <person name="Lutzoni F."/>
            <person name="Magnuson J."/>
            <person name="Mondo S."/>
            <person name="Nolan M."/>
            <person name="Ohm R."/>
            <person name="Pangilinan J."/>
            <person name="Park H.-J."/>
            <person name="Ramirez L."/>
            <person name="Alfaro M."/>
            <person name="Sun H."/>
            <person name="Tritt A."/>
            <person name="Yoshinaga Y."/>
            <person name="Zwiers L.-H."/>
            <person name="Turgeon B."/>
            <person name="Goodwin S."/>
            <person name="Spatafora J."/>
            <person name="Crous P."/>
            <person name="Grigoriev I."/>
        </authorList>
    </citation>
    <scope>NUCLEOTIDE SEQUENCE</scope>
    <source>
        <strain evidence="10">SCOH1-5</strain>
    </source>
</reference>
<dbReference type="AlphaFoldDB" id="A0A6A6F5C3"/>
<feature type="transmembrane region" description="Helical" evidence="8">
    <location>
        <begin position="118"/>
        <end position="136"/>
    </location>
</feature>
<dbReference type="PRINTS" id="PR01035">
    <property type="entry name" value="TCRTETA"/>
</dbReference>
<dbReference type="GO" id="GO:0022857">
    <property type="term" value="F:transmembrane transporter activity"/>
    <property type="evidence" value="ECO:0007669"/>
    <property type="project" value="InterPro"/>
</dbReference>
<dbReference type="SUPFAM" id="SSF103473">
    <property type="entry name" value="MFS general substrate transporter"/>
    <property type="match status" value="1"/>
</dbReference>
<evidence type="ECO:0000256" key="2">
    <source>
        <dbReference type="ARBA" id="ARBA00006829"/>
    </source>
</evidence>
<feature type="transmembrane region" description="Helical" evidence="8">
    <location>
        <begin position="357"/>
        <end position="385"/>
    </location>
</feature>
<evidence type="ECO:0000256" key="6">
    <source>
        <dbReference type="ARBA" id="ARBA00023136"/>
    </source>
</evidence>
<keyword evidence="4 8" id="KW-0812">Transmembrane</keyword>
<feature type="region of interest" description="Disordered" evidence="7">
    <location>
        <begin position="208"/>
        <end position="227"/>
    </location>
</feature>
<dbReference type="PANTHER" id="PTHR23506">
    <property type="entry name" value="GH10249P"/>
    <property type="match status" value="1"/>
</dbReference>
<feature type="transmembrane region" description="Helical" evidence="8">
    <location>
        <begin position="59"/>
        <end position="79"/>
    </location>
</feature>